<comment type="caution">
    <text evidence="3">The sequence shown here is derived from an EMBL/GenBank/DDBJ whole genome shotgun (WGS) entry which is preliminary data.</text>
</comment>
<proteinExistence type="predicted"/>
<feature type="transmembrane region" description="Helical" evidence="1">
    <location>
        <begin position="12"/>
        <end position="29"/>
    </location>
</feature>
<feature type="domain" description="YdbS-like PH" evidence="2">
    <location>
        <begin position="241"/>
        <end position="299"/>
    </location>
</feature>
<dbReference type="Proteomes" id="UP000051131">
    <property type="component" value="Unassembled WGS sequence"/>
</dbReference>
<feature type="transmembrane region" description="Helical" evidence="1">
    <location>
        <begin position="214"/>
        <end position="234"/>
    </location>
</feature>
<dbReference type="AlphaFoldDB" id="A0A0R2CMT5"/>
<reference evidence="3 4" key="1">
    <citation type="journal article" date="2015" name="Genome Announc.">
        <title>Expanding the biotechnology potential of lactobacilli through comparative genomics of 213 strains and associated genera.</title>
        <authorList>
            <person name="Sun Z."/>
            <person name="Harris H.M."/>
            <person name="McCann A."/>
            <person name="Guo C."/>
            <person name="Argimon S."/>
            <person name="Zhang W."/>
            <person name="Yang X."/>
            <person name="Jeffery I.B."/>
            <person name="Cooney J.C."/>
            <person name="Kagawa T.F."/>
            <person name="Liu W."/>
            <person name="Song Y."/>
            <person name="Salvetti E."/>
            <person name="Wrobel A."/>
            <person name="Rasinkangas P."/>
            <person name="Parkhill J."/>
            <person name="Rea M.C."/>
            <person name="O'Sullivan O."/>
            <person name="Ritari J."/>
            <person name="Douillard F.P."/>
            <person name="Paul Ross R."/>
            <person name="Yang R."/>
            <person name="Briner A.E."/>
            <person name="Felis G.E."/>
            <person name="de Vos W.M."/>
            <person name="Barrangou R."/>
            <person name="Klaenhammer T.R."/>
            <person name="Caufield P.W."/>
            <person name="Cui Y."/>
            <person name="Zhang H."/>
            <person name="O'Toole P.W."/>
        </authorList>
    </citation>
    <scope>NUCLEOTIDE SEQUENCE [LARGE SCALE GENOMIC DNA]</scope>
    <source>
        <strain evidence="3 4">DSM 21116</strain>
    </source>
</reference>
<keyword evidence="1" id="KW-0812">Transmembrane</keyword>
<accession>A0A0R2CMT5</accession>
<name>A0A0R2CMT5_9LACO</name>
<keyword evidence="1" id="KW-1133">Transmembrane helix</keyword>
<dbReference type="PANTHER" id="PTHR34473">
    <property type="entry name" value="UPF0699 TRANSMEMBRANE PROTEIN YDBS"/>
    <property type="match status" value="1"/>
</dbReference>
<feature type="transmembrane region" description="Helical" evidence="1">
    <location>
        <begin position="41"/>
        <end position="61"/>
    </location>
</feature>
<gene>
    <name evidence="3" type="ORF">FC80_GL001539</name>
</gene>
<keyword evidence="1" id="KW-0472">Membrane</keyword>
<evidence type="ECO:0000259" key="2">
    <source>
        <dbReference type="Pfam" id="PF03703"/>
    </source>
</evidence>
<dbReference type="InterPro" id="IPR014529">
    <property type="entry name" value="UCP026631"/>
</dbReference>
<dbReference type="Pfam" id="PF03703">
    <property type="entry name" value="bPH_2"/>
    <property type="match status" value="2"/>
</dbReference>
<keyword evidence="4" id="KW-1185">Reference proteome</keyword>
<organism evidence="3 4">
    <name type="scientific">Liquorilactobacillus cacaonum DSM 21116</name>
    <dbReference type="NCBI Taxonomy" id="1423729"/>
    <lineage>
        <taxon>Bacteria</taxon>
        <taxon>Bacillati</taxon>
        <taxon>Bacillota</taxon>
        <taxon>Bacilli</taxon>
        <taxon>Lactobacillales</taxon>
        <taxon>Lactobacillaceae</taxon>
        <taxon>Liquorilactobacillus</taxon>
    </lineage>
</organism>
<protein>
    <recommendedName>
        <fullName evidence="2">YdbS-like PH domain-containing protein</fullName>
    </recommendedName>
</protein>
<dbReference type="PANTHER" id="PTHR34473:SF2">
    <property type="entry name" value="UPF0699 TRANSMEMBRANE PROTEIN YDBT"/>
    <property type="match status" value="1"/>
</dbReference>
<evidence type="ECO:0000256" key="1">
    <source>
        <dbReference type="SAM" id="Phobius"/>
    </source>
</evidence>
<evidence type="ECO:0000313" key="3">
    <source>
        <dbReference type="EMBL" id="KRM92602.1"/>
    </source>
</evidence>
<dbReference type="InterPro" id="IPR005182">
    <property type="entry name" value="YdbS-like_PH"/>
</dbReference>
<feature type="transmembrane region" description="Helical" evidence="1">
    <location>
        <begin position="170"/>
        <end position="194"/>
    </location>
</feature>
<evidence type="ECO:0000313" key="4">
    <source>
        <dbReference type="Proteomes" id="UP000051131"/>
    </source>
</evidence>
<sequence>MYNYKRLHPFVILKRSTSWVFSFSLLIAFDVFRNIESKSSWFYSIAILGSLFFLAFIFNLYRWFTFKYAITSTNLSIKSGIFFKREKTIPFSRIQSIHQKTWFLFRPFNLVSITIETASSSSKIEDIVLEVVTRSTYNLLENLRLGKENTIDSGKTQIYMPQYSVSLNNIIIFSLIDLDVISVILGLITIVYPFSHFAYKYLNSFLSKLFTSGILILTFVLITVVTLTILGTIIKNIFKYYKFTVYRELNHIIIKRGFFTRTTLSIPIERIQAIRINSSLLQMLLNIKTVELLLASGTTSEAKEDASDTNFFLFPIINGHLLTKKLMQILPEFTNTKIIQKKPHTVSCPPHYFLSSRFRFLNLLLLVPLFFWSGNWYILFSVIILFFTLLSFINSIWQTKSQAVTYYEKELLMIRTVLFFTRTEYLCPLNKIQTISISTTPFLYYQKLGHISFVFKTGESASTIKLKYLSWKTCETIRFHCAPRIKNYTLIKKEVQP</sequence>
<dbReference type="STRING" id="1423729.FC80_GL001539"/>
<dbReference type="EMBL" id="AYZE01000005">
    <property type="protein sequence ID" value="KRM92602.1"/>
    <property type="molecule type" value="Genomic_DNA"/>
</dbReference>
<dbReference type="PATRIC" id="fig|1423729.3.peg.1562"/>
<dbReference type="RefSeq" id="WP_057828205.1">
    <property type="nucleotide sequence ID" value="NZ_AYZE01000005.1"/>
</dbReference>
<dbReference type="PIRSF" id="PIRSF026631">
    <property type="entry name" value="UCP026631"/>
    <property type="match status" value="1"/>
</dbReference>
<dbReference type="OrthoDB" id="2195155at2"/>
<feature type="domain" description="YdbS-like PH" evidence="2">
    <location>
        <begin position="63"/>
        <end position="130"/>
    </location>
</feature>